<protein>
    <submittedName>
        <fullName evidence="1">Uncharacterized protein</fullName>
    </submittedName>
</protein>
<keyword evidence="2" id="KW-1185">Reference proteome</keyword>
<dbReference type="AlphaFoldDB" id="A0A9D4IEI3"/>
<comment type="caution">
    <text evidence="1">The sequence shown here is derived from an EMBL/GenBank/DDBJ whole genome shotgun (WGS) entry which is preliminary data.</text>
</comment>
<dbReference type="EMBL" id="JAIWYP010000009">
    <property type="protein sequence ID" value="KAH3772431.1"/>
    <property type="molecule type" value="Genomic_DNA"/>
</dbReference>
<reference evidence="1" key="2">
    <citation type="submission" date="2020-11" db="EMBL/GenBank/DDBJ databases">
        <authorList>
            <person name="McCartney M.A."/>
            <person name="Auch B."/>
            <person name="Kono T."/>
            <person name="Mallez S."/>
            <person name="Becker A."/>
            <person name="Gohl D.M."/>
            <person name="Silverstein K.A.T."/>
            <person name="Koren S."/>
            <person name="Bechman K.B."/>
            <person name="Herman A."/>
            <person name="Abrahante J.E."/>
            <person name="Garbe J."/>
        </authorList>
    </citation>
    <scope>NUCLEOTIDE SEQUENCE</scope>
    <source>
        <strain evidence="1">Duluth1</strain>
        <tissue evidence="1">Whole animal</tissue>
    </source>
</reference>
<proteinExistence type="predicted"/>
<evidence type="ECO:0000313" key="2">
    <source>
        <dbReference type="Proteomes" id="UP000828390"/>
    </source>
</evidence>
<sequence>MRPERKYLQLENRDYRSFNHRLDGYDPLNIPGIRPLHCEEAYNQKSHESTSNASVCNSTVLKKPKFSTPLGKDLSQNDQDISLVLEKSVQLLRRRSSRHRDCL</sequence>
<reference evidence="1" key="1">
    <citation type="journal article" date="2019" name="bioRxiv">
        <title>The Genome of the Zebra Mussel, Dreissena polymorpha: A Resource for Invasive Species Research.</title>
        <authorList>
            <person name="McCartney M.A."/>
            <person name="Auch B."/>
            <person name="Kono T."/>
            <person name="Mallez S."/>
            <person name="Zhang Y."/>
            <person name="Obille A."/>
            <person name="Becker A."/>
            <person name="Abrahante J.E."/>
            <person name="Garbe J."/>
            <person name="Badalamenti J.P."/>
            <person name="Herman A."/>
            <person name="Mangelson H."/>
            <person name="Liachko I."/>
            <person name="Sullivan S."/>
            <person name="Sone E.D."/>
            <person name="Koren S."/>
            <person name="Silverstein K.A.T."/>
            <person name="Beckman K.B."/>
            <person name="Gohl D.M."/>
        </authorList>
    </citation>
    <scope>NUCLEOTIDE SEQUENCE</scope>
    <source>
        <strain evidence="1">Duluth1</strain>
        <tissue evidence="1">Whole animal</tissue>
    </source>
</reference>
<evidence type="ECO:0000313" key="1">
    <source>
        <dbReference type="EMBL" id="KAH3772431.1"/>
    </source>
</evidence>
<gene>
    <name evidence="1" type="ORF">DPMN_173769</name>
</gene>
<organism evidence="1 2">
    <name type="scientific">Dreissena polymorpha</name>
    <name type="common">Zebra mussel</name>
    <name type="synonym">Mytilus polymorpha</name>
    <dbReference type="NCBI Taxonomy" id="45954"/>
    <lineage>
        <taxon>Eukaryota</taxon>
        <taxon>Metazoa</taxon>
        <taxon>Spiralia</taxon>
        <taxon>Lophotrochozoa</taxon>
        <taxon>Mollusca</taxon>
        <taxon>Bivalvia</taxon>
        <taxon>Autobranchia</taxon>
        <taxon>Heteroconchia</taxon>
        <taxon>Euheterodonta</taxon>
        <taxon>Imparidentia</taxon>
        <taxon>Neoheterodontei</taxon>
        <taxon>Myida</taxon>
        <taxon>Dreissenoidea</taxon>
        <taxon>Dreissenidae</taxon>
        <taxon>Dreissena</taxon>
    </lineage>
</organism>
<name>A0A9D4IEI3_DREPO</name>
<accession>A0A9D4IEI3</accession>
<dbReference type="Proteomes" id="UP000828390">
    <property type="component" value="Unassembled WGS sequence"/>
</dbReference>